<gene>
    <name evidence="1" type="ORF">SAMN05444417_0169</name>
</gene>
<dbReference type="Pfam" id="PF13563">
    <property type="entry name" value="2_5_RNA_ligase2"/>
    <property type="match status" value="1"/>
</dbReference>
<dbReference type="EMBL" id="FQYO01000001">
    <property type="protein sequence ID" value="SHI30532.1"/>
    <property type="molecule type" value="Genomic_DNA"/>
</dbReference>
<evidence type="ECO:0000313" key="1">
    <source>
        <dbReference type="EMBL" id="SHI30532.1"/>
    </source>
</evidence>
<protein>
    <submittedName>
        <fullName evidence="1">2'-5' RNA ligase superfamily protein</fullName>
    </submittedName>
</protein>
<sequence length="179" mass="19572">MTDPLILTLRLDAATFARLDAARQRHFPDRGYTLPAHLTLFHKLPGEALPEIHAHLAKVAAATRALPLRAAELLDFRPGAAVRFEAPAAGALRARLARDWQGWLTAQDRQGWRAHVTLQNKVAKEDSAYPQLSAGFAPFDARATGLLLWHYRGGPWARAGTYPFAGEDEGEEADSGGSE</sequence>
<dbReference type="Gene3D" id="3.90.1140.10">
    <property type="entry name" value="Cyclic phosphodiesterase"/>
    <property type="match status" value="1"/>
</dbReference>
<reference evidence="1 2" key="1">
    <citation type="submission" date="2016-11" db="EMBL/GenBank/DDBJ databases">
        <authorList>
            <person name="Jaros S."/>
            <person name="Januszkiewicz K."/>
            <person name="Wedrychowicz H."/>
        </authorList>
    </citation>
    <scope>NUCLEOTIDE SEQUENCE [LARGE SCALE GENOMIC DNA]</scope>
    <source>
        <strain evidence="1 2">DSM 100565</strain>
    </source>
</reference>
<organism evidence="1 2">
    <name type="scientific">Wenxinia saemankumensis</name>
    <dbReference type="NCBI Taxonomy" id="1447782"/>
    <lineage>
        <taxon>Bacteria</taxon>
        <taxon>Pseudomonadati</taxon>
        <taxon>Pseudomonadota</taxon>
        <taxon>Alphaproteobacteria</taxon>
        <taxon>Rhodobacterales</taxon>
        <taxon>Roseobacteraceae</taxon>
        <taxon>Wenxinia</taxon>
    </lineage>
</organism>
<dbReference type="Proteomes" id="UP000184292">
    <property type="component" value="Unassembled WGS sequence"/>
</dbReference>
<dbReference type="RefSeq" id="WP_073325696.1">
    <property type="nucleotide sequence ID" value="NZ_FQYO01000001.1"/>
</dbReference>
<evidence type="ECO:0000313" key="2">
    <source>
        <dbReference type="Proteomes" id="UP000184292"/>
    </source>
</evidence>
<dbReference type="GO" id="GO:0016874">
    <property type="term" value="F:ligase activity"/>
    <property type="evidence" value="ECO:0007669"/>
    <property type="project" value="UniProtKB-KW"/>
</dbReference>
<name>A0A1M6A252_9RHOB</name>
<keyword evidence="1" id="KW-0436">Ligase</keyword>
<dbReference type="SUPFAM" id="SSF55144">
    <property type="entry name" value="LigT-like"/>
    <property type="match status" value="1"/>
</dbReference>
<proteinExistence type="predicted"/>
<dbReference type="STRING" id="1447782.SAMN05444417_0169"/>
<dbReference type="OrthoDB" id="793003at2"/>
<accession>A0A1M6A252</accession>
<dbReference type="InterPro" id="IPR009097">
    <property type="entry name" value="Cyclic_Pdiesterase"/>
</dbReference>
<dbReference type="AlphaFoldDB" id="A0A1M6A252"/>
<keyword evidence="2" id="KW-1185">Reference proteome</keyword>